<dbReference type="Gene3D" id="3.40.50.300">
    <property type="entry name" value="P-loop containing nucleotide triphosphate hydrolases"/>
    <property type="match status" value="2"/>
</dbReference>
<protein>
    <recommendedName>
        <fullName evidence="10">HD Cas3-type domain-containing protein</fullName>
    </recommendedName>
</protein>
<evidence type="ECO:0000256" key="3">
    <source>
        <dbReference type="ARBA" id="ARBA00022722"/>
    </source>
</evidence>
<dbReference type="STRING" id="1379870.SD10_05700"/>
<comment type="similarity">
    <text evidence="2">In the central section; belongs to the CRISPR-associated helicase Cas3 family.</text>
</comment>
<evidence type="ECO:0000256" key="2">
    <source>
        <dbReference type="ARBA" id="ARBA00009046"/>
    </source>
</evidence>
<keyword evidence="8" id="KW-0067">ATP-binding</keyword>
<evidence type="ECO:0000313" key="11">
    <source>
        <dbReference type="EMBL" id="AKD54480.1"/>
    </source>
</evidence>
<keyword evidence="5" id="KW-0547">Nucleotide-binding</keyword>
<evidence type="ECO:0000256" key="1">
    <source>
        <dbReference type="ARBA" id="ARBA00006847"/>
    </source>
</evidence>
<dbReference type="InterPro" id="IPR011545">
    <property type="entry name" value="DEAD/DEAH_box_helicase_dom"/>
</dbReference>
<accession>A0A0E3ZSN8</accession>
<dbReference type="AlphaFoldDB" id="A0A0E3ZSN8"/>
<dbReference type="InterPro" id="IPR001650">
    <property type="entry name" value="Helicase_C-like"/>
</dbReference>
<evidence type="ECO:0000256" key="7">
    <source>
        <dbReference type="ARBA" id="ARBA00022806"/>
    </source>
</evidence>
<evidence type="ECO:0000259" key="10">
    <source>
        <dbReference type="PROSITE" id="PS51643"/>
    </source>
</evidence>
<dbReference type="GO" id="GO:0046872">
    <property type="term" value="F:metal ion binding"/>
    <property type="evidence" value="ECO:0007669"/>
    <property type="project" value="UniProtKB-KW"/>
</dbReference>
<organism evidence="11 12">
    <name type="scientific">Spirosoma radiotolerans</name>
    <dbReference type="NCBI Taxonomy" id="1379870"/>
    <lineage>
        <taxon>Bacteria</taxon>
        <taxon>Pseudomonadati</taxon>
        <taxon>Bacteroidota</taxon>
        <taxon>Cytophagia</taxon>
        <taxon>Cytophagales</taxon>
        <taxon>Cytophagaceae</taxon>
        <taxon>Spirosoma</taxon>
    </lineage>
</organism>
<evidence type="ECO:0000313" key="12">
    <source>
        <dbReference type="Proteomes" id="UP000033054"/>
    </source>
</evidence>
<keyword evidence="3" id="KW-0540">Nuclease</keyword>
<dbReference type="SUPFAM" id="SSF52540">
    <property type="entry name" value="P-loop containing nucleoside triphosphate hydrolases"/>
    <property type="match status" value="1"/>
</dbReference>
<evidence type="ECO:0000256" key="9">
    <source>
        <dbReference type="ARBA" id="ARBA00023118"/>
    </source>
</evidence>
<dbReference type="CDD" id="cd09641">
    <property type="entry name" value="Cas3''_I"/>
    <property type="match status" value="1"/>
</dbReference>
<dbReference type="EMBL" id="CP010429">
    <property type="protein sequence ID" value="AKD54480.1"/>
    <property type="molecule type" value="Genomic_DNA"/>
</dbReference>
<sequence length="821" mass="94582">MLYSHPGVPLIDHTKNVADSCRLLLQSRVTNFDLPDGLLADVGYLAGVCHDIAKGTRYFQHYLLTPNHERIGPKEHALLSSLLAKQVVTQYLLPFELTSIDRQLLPYLVFTAVKRHHGNLNDFREELSLESKVEILCEQIEVFDDEPLIQEILDKLMTVVSFKFDWQSFKQYVRKKEFVDEYLGVGHRLLRTNGLYAKSDPDTKNRYYYWHQLFYGTLLLSDKSDVILKGITGQGAERPSLSALESYRKRRGFDSPRTALDGLKNQAYHETLANLDRIFSVNQHLYSITLPTGLGKTLTSLAVGLAMQQKLSLLAGRLVITIPFTSIIDQNFSVFQEVFSNPTSDILLKHHHLAEPAYKVKDDTVEDDTEEEKTKKTLDQDKSQFLIETWQSGIVVTTFVQLLESLFSNDKTKLLKLPNLANSVIILDEIQQIKYELWPLIRQAFMTLGERYNCYFILMSATQPLIFTPGEEIQELVPNYKDYFRSPHFNRTKLINRARQEVSFAEFKQDVIDYCIDNPAKNMLVILNTKQSTLDCFKAVSGTLDEEATDVYYLTTLITPFERKRIIDRIKTYKGPKQQVIISTQLIEAGVDVSVHTVFRVRCPLDSIIQAAGRANRYNEKEFASEVFLYNITELKAISGKVYGGDLLVKTDNVLKGVDETDEHGYLELIEAYFKEIKKQADVLVSPYLTALQALDFAKVGAFEFVDEQDTESVYIQLNEEAENLWGQYVDISNEKDLKPYERKRKFALIKARFYEYVVNVPLPYEASGVKAKTIVFDEEKENFFYVSHRKNPSTCYRYEYDDFRNNTGYVPIARQLTYNH</sequence>
<dbReference type="InterPro" id="IPR054712">
    <property type="entry name" value="Cas3-like_dom"/>
</dbReference>
<dbReference type="PATRIC" id="fig|1379870.5.peg.1238"/>
<dbReference type="InterPro" id="IPR027417">
    <property type="entry name" value="P-loop_NTPase"/>
</dbReference>
<dbReference type="HOGENOM" id="CLU_010123_1_1_10"/>
<dbReference type="InterPro" id="IPR006474">
    <property type="entry name" value="Helicase_Cas3_CRISPR-ass_core"/>
</dbReference>
<dbReference type="SMART" id="SM00490">
    <property type="entry name" value="HELICc"/>
    <property type="match status" value="1"/>
</dbReference>
<dbReference type="GO" id="GO:0016787">
    <property type="term" value="F:hydrolase activity"/>
    <property type="evidence" value="ECO:0007669"/>
    <property type="project" value="UniProtKB-KW"/>
</dbReference>
<name>A0A0E3ZSN8_9BACT</name>
<dbReference type="InterPro" id="IPR038257">
    <property type="entry name" value="CRISPR-assoc_Cas3_HD_sf"/>
</dbReference>
<feature type="domain" description="HD Cas3-type" evidence="10">
    <location>
        <begin position="3"/>
        <end position="224"/>
    </location>
</feature>
<evidence type="ECO:0000256" key="8">
    <source>
        <dbReference type="ARBA" id="ARBA00022840"/>
    </source>
</evidence>
<keyword evidence="7" id="KW-0347">Helicase</keyword>
<evidence type="ECO:0000256" key="4">
    <source>
        <dbReference type="ARBA" id="ARBA00022723"/>
    </source>
</evidence>
<dbReference type="CDD" id="cd18785">
    <property type="entry name" value="SF2_C"/>
    <property type="match status" value="1"/>
</dbReference>
<dbReference type="Gene3D" id="1.10.3210.30">
    <property type="match status" value="1"/>
</dbReference>
<gene>
    <name evidence="11" type="ORF">SD10_05700</name>
</gene>
<dbReference type="Proteomes" id="UP000033054">
    <property type="component" value="Chromosome"/>
</dbReference>
<dbReference type="KEGG" id="srd:SD10_05700"/>
<keyword evidence="9" id="KW-0051">Antiviral defense</keyword>
<dbReference type="GO" id="GO:0004518">
    <property type="term" value="F:nuclease activity"/>
    <property type="evidence" value="ECO:0007669"/>
    <property type="project" value="UniProtKB-KW"/>
</dbReference>
<keyword evidence="4" id="KW-0479">Metal-binding</keyword>
<comment type="similarity">
    <text evidence="1">In the N-terminal section; belongs to the CRISPR-associated nuclease Cas3-HD family.</text>
</comment>
<dbReference type="NCBIfam" id="TIGR01596">
    <property type="entry name" value="cas3_HD"/>
    <property type="match status" value="1"/>
</dbReference>
<dbReference type="GO" id="GO:0003676">
    <property type="term" value="F:nucleic acid binding"/>
    <property type="evidence" value="ECO:0007669"/>
    <property type="project" value="InterPro"/>
</dbReference>
<keyword evidence="6" id="KW-0378">Hydrolase</keyword>
<reference evidence="11 12" key="1">
    <citation type="journal article" date="2014" name="Curr. Microbiol.">
        <title>Spirosoma radiotolerans sp. nov., a gamma-radiation-resistant bacterium isolated from gamma ray-irradiated soil.</title>
        <authorList>
            <person name="Lee J.J."/>
            <person name="Srinivasan S."/>
            <person name="Lim S."/>
            <person name="Joe M."/>
            <person name="Im S."/>
            <person name="Bae S.I."/>
            <person name="Park K.R."/>
            <person name="Han J.H."/>
            <person name="Park S.H."/>
            <person name="Joo B.M."/>
            <person name="Park S.J."/>
            <person name="Kim M.K."/>
        </authorList>
    </citation>
    <scope>NUCLEOTIDE SEQUENCE [LARGE SCALE GENOMIC DNA]</scope>
    <source>
        <strain evidence="11 12">DG5A</strain>
    </source>
</reference>
<dbReference type="GO" id="GO:0004386">
    <property type="term" value="F:helicase activity"/>
    <property type="evidence" value="ECO:0007669"/>
    <property type="project" value="UniProtKB-KW"/>
</dbReference>
<dbReference type="InterPro" id="IPR006483">
    <property type="entry name" value="CRISPR-assoc_Cas3_HD"/>
</dbReference>
<proteinExistence type="inferred from homology"/>
<evidence type="ECO:0000256" key="5">
    <source>
        <dbReference type="ARBA" id="ARBA00022741"/>
    </source>
</evidence>
<dbReference type="Pfam" id="PF22590">
    <property type="entry name" value="Cas3-like_C_2"/>
    <property type="match status" value="1"/>
</dbReference>
<dbReference type="GO" id="GO:0051607">
    <property type="term" value="P:defense response to virus"/>
    <property type="evidence" value="ECO:0007669"/>
    <property type="project" value="UniProtKB-KW"/>
</dbReference>
<dbReference type="SMART" id="SM00487">
    <property type="entry name" value="DEXDc"/>
    <property type="match status" value="1"/>
</dbReference>
<dbReference type="GO" id="GO:0005524">
    <property type="term" value="F:ATP binding"/>
    <property type="evidence" value="ECO:0007669"/>
    <property type="project" value="UniProtKB-KW"/>
</dbReference>
<evidence type="ECO:0000256" key="6">
    <source>
        <dbReference type="ARBA" id="ARBA00022801"/>
    </source>
</evidence>
<keyword evidence="12" id="KW-1185">Reference proteome</keyword>
<dbReference type="Pfam" id="PF00270">
    <property type="entry name" value="DEAD"/>
    <property type="match status" value="1"/>
</dbReference>
<dbReference type="PROSITE" id="PS51643">
    <property type="entry name" value="HD_CAS3"/>
    <property type="match status" value="1"/>
</dbReference>
<dbReference type="CDD" id="cd17930">
    <property type="entry name" value="DEXHc_cas3"/>
    <property type="match status" value="1"/>
</dbReference>
<dbReference type="InterPro" id="IPR014001">
    <property type="entry name" value="Helicase_ATP-bd"/>
</dbReference>
<dbReference type="NCBIfam" id="TIGR01587">
    <property type="entry name" value="cas3_core"/>
    <property type="match status" value="1"/>
</dbReference>